<protein>
    <submittedName>
        <fullName evidence="2">Uncharacterized protein</fullName>
    </submittedName>
</protein>
<dbReference type="Proteomes" id="UP000738826">
    <property type="component" value="Unassembled WGS sequence"/>
</dbReference>
<evidence type="ECO:0000313" key="3">
    <source>
        <dbReference type="Proteomes" id="UP000738826"/>
    </source>
</evidence>
<feature type="region of interest" description="Disordered" evidence="1">
    <location>
        <begin position="1"/>
        <end position="23"/>
    </location>
</feature>
<gene>
    <name evidence="2" type="ORF">GW779_03325</name>
</gene>
<reference evidence="2" key="1">
    <citation type="submission" date="2019-11" db="EMBL/GenBank/DDBJ databases">
        <title>Lipid analysis of CO2-rich subsurface aquifers suggests an autotrophy-based deep biosphere with lysolipids enriched in CPR bacteria.</title>
        <authorList>
            <person name="Probst A.J."/>
            <person name="Elling F.J."/>
            <person name="Castelle C.J."/>
            <person name="Zhu Q."/>
            <person name="Elvert M."/>
            <person name="Birarda G."/>
            <person name="Holman H.-Y."/>
            <person name="Lane K.R."/>
            <person name="Ladd B."/>
            <person name="Ryan M.C."/>
            <person name="Woyke T."/>
            <person name="Hinrichs K.-U."/>
            <person name="Banfield J.F."/>
        </authorList>
    </citation>
    <scope>NUCLEOTIDE SEQUENCE</scope>
    <source>
        <strain evidence="2">CG_2015-04_33_537</strain>
    </source>
</reference>
<evidence type="ECO:0000256" key="1">
    <source>
        <dbReference type="SAM" id="MobiDB-lite"/>
    </source>
</evidence>
<accession>A0A8J8CFX3</accession>
<organism evidence="2 3">
    <name type="scientific">Candidatus Altarchaeum hamiconexum</name>
    <dbReference type="NCBI Taxonomy" id="1803513"/>
    <lineage>
        <taxon>Archaea</taxon>
        <taxon>Candidatus Altarchaeota</taxon>
        <taxon>Candidatus Altiarchaeia</taxon>
        <taxon>Candidatus Altarchaeales</taxon>
        <taxon>Candidatus Altarchaeaceae</taxon>
        <taxon>Candidatus Altarchaeum</taxon>
    </lineage>
</organism>
<dbReference type="EMBL" id="JAACQH010000059">
    <property type="protein sequence ID" value="NCS91429.1"/>
    <property type="molecule type" value="Genomic_DNA"/>
</dbReference>
<evidence type="ECO:0000313" key="2">
    <source>
        <dbReference type="EMBL" id="NCS91429.1"/>
    </source>
</evidence>
<name>A0A8J8CFX3_9ARCH</name>
<sequence>MDKERVKKGKGRMEKKEENFGVDNTGKEWKKEKKYKKGDECKKDNMCKKDEVNCKKDEVNCKKDEVNCKKEDVTLVVNGKKLPVGNFPKKIIKEIVIAMINSLKGGEEAKEIEIKIKK</sequence>
<proteinExistence type="predicted"/>
<comment type="caution">
    <text evidence="2">The sequence shown here is derived from an EMBL/GenBank/DDBJ whole genome shotgun (WGS) entry which is preliminary data.</text>
</comment>
<dbReference type="AlphaFoldDB" id="A0A8J8CFX3"/>